<name>A0ABY2H168_9HYPO</name>
<evidence type="ECO:0000313" key="3">
    <source>
        <dbReference type="Proteomes" id="UP001642720"/>
    </source>
</evidence>
<dbReference type="InterPro" id="IPR010730">
    <property type="entry name" value="HET"/>
</dbReference>
<reference evidence="2 3" key="1">
    <citation type="submission" date="2018-01" db="EMBL/GenBank/DDBJ databases">
        <title>Genome characterization of the sugarcane-associated fungus Trichoderma ghanense CCMA-1212 and their application in lignocelulose bioconversion.</title>
        <authorList>
            <person name="Steindorff A.S."/>
            <person name="Mendes T.D."/>
            <person name="Vilela E.S.D."/>
            <person name="Rodrigues D.S."/>
            <person name="Formighieri E.F."/>
            <person name="Melo I.S."/>
            <person name="Favaro L.C.L."/>
        </authorList>
    </citation>
    <scope>NUCLEOTIDE SEQUENCE [LARGE SCALE GENOMIC DNA]</scope>
    <source>
        <strain evidence="2 3">CCMA-1212</strain>
    </source>
</reference>
<dbReference type="InterPro" id="IPR052895">
    <property type="entry name" value="HetReg/Transcr_Mod"/>
</dbReference>
<dbReference type="PANTHER" id="PTHR24148:SF64">
    <property type="entry name" value="HETEROKARYON INCOMPATIBILITY DOMAIN-CONTAINING PROTEIN"/>
    <property type="match status" value="1"/>
</dbReference>
<organism evidence="2 3">
    <name type="scientific">Trichoderma ghanense</name>
    <dbReference type="NCBI Taxonomy" id="65468"/>
    <lineage>
        <taxon>Eukaryota</taxon>
        <taxon>Fungi</taxon>
        <taxon>Dikarya</taxon>
        <taxon>Ascomycota</taxon>
        <taxon>Pezizomycotina</taxon>
        <taxon>Sordariomycetes</taxon>
        <taxon>Hypocreomycetidae</taxon>
        <taxon>Hypocreales</taxon>
        <taxon>Hypocreaceae</taxon>
        <taxon>Trichoderma</taxon>
    </lineage>
</organism>
<comment type="caution">
    <text evidence="2">The sequence shown here is derived from an EMBL/GenBank/DDBJ whole genome shotgun (WGS) entry which is preliminary data.</text>
</comment>
<dbReference type="GeneID" id="300579162"/>
<evidence type="ECO:0000259" key="1">
    <source>
        <dbReference type="Pfam" id="PF06985"/>
    </source>
</evidence>
<protein>
    <recommendedName>
        <fullName evidence="1">Heterokaryon incompatibility domain-containing protein</fullName>
    </recommendedName>
</protein>
<sequence>MYYKYRPLSTTSRGSFSIRLLYLIPTRDLQDTDLLICRLVETDIPDANFEEGGPPQPNPRSVKYQALSYTWGLPVFSHALHVVGDGNMDASPEKLVSEPFISVIRITENLYAALRSLRKPDQTLVLWVDAVCIDQQNITERNSQVAHFPKTYAGAESVLVWLGPDDVSSHGRLCLKFFADLAALILDDPASESGDDYRSWRKRFKINQAASAFLGSDNSQSRPIASLLERSWFKRRWIIQEVVLAKDVWVHYGTMSIHWDAFELAFVELFDNDKGGFSNKHRTILRTMSRIRNAEARVKRQVPLDTLVEFDSFE</sequence>
<proteinExistence type="predicted"/>
<gene>
    <name evidence="2" type="ORF">CCMA1212_007545</name>
</gene>
<feature type="domain" description="Heterokaryon incompatibility" evidence="1">
    <location>
        <begin position="64"/>
        <end position="241"/>
    </location>
</feature>
<evidence type="ECO:0000313" key="2">
    <source>
        <dbReference type="EMBL" id="TFB00853.1"/>
    </source>
</evidence>
<accession>A0ABY2H168</accession>
<dbReference type="EMBL" id="PPTA01000010">
    <property type="protein sequence ID" value="TFB00853.1"/>
    <property type="molecule type" value="Genomic_DNA"/>
</dbReference>
<keyword evidence="3" id="KW-1185">Reference proteome</keyword>
<dbReference type="RefSeq" id="XP_073557054.1">
    <property type="nucleotide sequence ID" value="XM_073704712.1"/>
</dbReference>
<dbReference type="PANTHER" id="PTHR24148">
    <property type="entry name" value="ANKYRIN REPEAT DOMAIN-CONTAINING PROTEIN 39 HOMOLOG-RELATED"/>
    <property type="match status" value="1"/>
</dbReference>
<dbReference type="Pfam" id="PF06985">
    <property type="entry name" value="HET"/>
    <property type="match status" value="1"/>
</dbReference>
<dbReference type="Proteomes" id="UP001642720">
    <property type="component" value="Unassembled WGS sequence"/>
</dbReference>